<dbReference type="EMBL" id="SNSQ01000040">
    <property type="protein sequence ID" value="TEU40314.1"/>
    <property type="molecule type" value="Genomic_DNA"/>
</dbReference>
<evidence type="ECO:0000313" key="2">
    <source>
        <dbReference type="EMBL" id="TEU40314.1"/>
    </source>
</evidence>
<comment type="caution">
    <text evidence="2">The sequence shown here is derived from an EMBL/GenBank/DDBJ whole genome shotgun (WGS) entry which is preliminary data.</text>
</comment>
<dbReference type="Gene3D" id="1.10.260.40">
    <property type="entry name" value="lambda repressor-like DNA-binding domains"/>
    <property type="match status" value="1"/>
</dbReference>
<feature type="region of interest" description="Disordered" evidence="1">
    <location>
        <begin position="76"/>
        <end position="98"/>
    </location>
</feature>
<proteinExistence type="predicted"/>
<organism evidence="2 3">
    <name type="scientific">Burkholderia cepacia</name>
    <name type="common">Pseudomonas cepacia</name>
    <dbReference type="NCBI Taxonomy" id="292"/>
    <lineage>
        <taxon>Bacteria</taxon>
        <taxon>Pseudomonadati</taxon>
        <taxon>Pseudomonadota</taxon>
        <taxon>Betaproteobacteria</taxon>
        <taxon>Burkholderiales</taxon>
        <taxon>Burkholderiaceae</taxon>
        <taxon>Burkholderia</taxon>
        <taxon>Burkholderia cepacia complex</taxon>
    </lineage>
</organism>
<dbReference type="GO" id="GO:0003677">
    <property type="term" value="F:DNA binding"/>
    <property type="evidence" value="ECO:0007669"/>
    <property type="project" value="InterPro"/>
</dbReference>
<dbReference type="InterPro" id="IPR010982">
    <property type="entry name" value="Lambda_DNA-bd_dom_sf"/>
</dbReference>
<accession>A0AAX2RGM8</accession>
<protein>
    <submittedName>
        <fullName evidence="2">Cro/Cl family transcriptional regulator</fullName>
    </submittedName>
</protein>
<dbReference type="SUPFAM" id="SSF47413">
    <property type="entry name" value="lambda repressor-like DNA-binding domains"/>
    <property type="match status" value="1"/>
</dbReference>
<dbReference type="AlphaFoldDB" id="A0AAX2RGM8"/>
<evidence type="ECO:0000313" key="3">
    <source>
        <dbReference type="Proteomes" id="UP000298234"/>
    </source>
</evidence>
<dbReference type="Proteomes" id="UP000298234">
    <property type="component" value="Unassembled WGS sequence"/>
</dbReference>
<name>A0AAX2RGM8_BURCE</name>
<dbReference type="RefSeq" id="WP_134255048.1">
    <property type="nucleotide sequence ID" value="NZ_SNSF01000011.1"/>
</dbReference>
<gene>
    <name evidence="2" type="ORF">E3D37_28850</name>
</gene>
<sequence>MDLRTYLDAERGRLVKLAAAIDAHASDISAWANKKRPVPVPFGWPIERETGGIVRRTDLFSNDVIRDVWPELVDLSENTDVSDDVQPPAGTPDRKERN</sequence>
<evidence type="ECO:0000256" key="1">
    <source>
        <dbReference type="SAM" id="MobiDB-lite"/>
    </source>
</evidence>
<reference evidence="2 3" key="1">
    <citation type="submission" date="2019-03" db="EMBL/GenBank/DDBJ databases">
        <title>Burkholderia cepacia outbreak.</title>
        <authorList>
            <person name="Farzana R."/>
            <person name="Walsh T.R."/>
        </authorList>
    </citation>
    <scope>NUCLEOTIDE SEQUENCE [LARGE SCALE GENOMIC DNA]</scope>
    <source>
        <strain evidence="3">d13</strain>
    </source>
</reference>